<sequence>MFFLFNKVFMYTIPLQNESELDRQMLQKDIHWPDDRTPASRRYGDIYFSSENGLNESRYVFLQGIHAPELWRNKDHLTLLENGFGTGLNFVMTCQAWAKTAPKNARLTYIATEKHPLSPTDIRRALSPWPELDEQRDALLAVYGLRSQGYHHFTLLGGRVTLLLLIGDSAHNLSGLEASVDAIYLDGFAPKRNQDMWTSEIFRQCARLAAPEARLATFTAAGFVRRGLEDAGFRIQKEPGYGAKRECMRGCFTGPSSSDLPPWYHRPEPLSQGRHVAIIGGGIAGLTTALALQNRGYQVTVFEAEASSMSQASGNPAAIIDPPVTGGDTAEAQFSRSALFHALDYYTAHMPNAVLSRGLNKYPARPSEDEKFISFLSHPPFPHDFVSAGPNGAVLFPECVSLRPPQIREALEAHLPRTVKSRITSLSYSDHWTLTCGTETTPYSADAIVICSGPAATGYPQTDTLPLEPVRGQISLLEADKLPSPPEQARCGAGYLVPPVEVAGKSVLVTGATFQRGSLDNTLRPEDHEKNLATLADLWPEAGPHLSSDCIIGGRAAIRAYSPDHLPVCGPVPDMAAYQTAYADLHHGPRHKTFPVAPYHPHLYINSGLGARGFMTAPLLAELISGFIAGDALPLPRSLIEALLPARFMVRALRKAP</sequence>
<dbReference type="InterPro" id="IPR036188">
    <property type="entry name" value="FAD/NAD-bd_sf"/>
</dbReference>
<keyword evidence="8 10" id="KW-0560">Oxidoreductase</keyword>
<organism evidence="13 14">
    <name type="scientific">Paremcibacter congregatus</name>
    <dbReference type="NCBI Taxonomy" id="2043170"/>
    <lineage>
        <taxon>Bacteria</taxon>
        <taxon>Pseudomonadati</taxon>
        <taxon>Pseudomonadota</taxon>
        <taxon>Alphaproteobacteria</taxon>
        <taxon>Emcibacterales</taxon>
        <taxon>Emcibacteraceae</taxon>
        <taxon>Paremcibacter</taxon>
    </lineage>
</organism>
<dbReference type="PANTHER" id="PTHR13847">
    <property type="entry name" value="SARCOSINE DEHYDROGENASE-RELATED"/>
    <property type="match status" value="1"/>
</dbReference>
<feature type="domain" description="FAD dependent oxidoreductase" evidence="11">
    <location>
        <begin position="275"/>
        <end position="624"/>
    </location>
</feature>
<dbReference type="InParanoid" id="A0A2G4YT99"/>
<dbReference type="InterPro" id="IPR006076">
    <property type="entry name" value="FAD-dep_OxRdtase"/>
</dbReference>
<dbReference type="FunCoup" id="A0A2G4YT99">
    <property type="interactions" value="65"/>
</dbReference>
<protein>
    <recommendedName>
        <fullName evidence="10">tRNA 5-methylaminomethyl-2-thiouridine biosynthesis bifunctional protein MnmC</fullName>
        <shortName evidence="10">tRNA mnm(5)s(2)U biosynthesis bifunctional protein</shortName>
    </recommendedName>
    <domain>
        <recommendedName>
            <fullName evidence="10">tRNA (mnm(5)s(2)U34)-methyltransferase</fullName>
            <ecNumber evidence="10">2.1.1.61</ecNumber>
        </recommendedName>
    </domain>
    <domain>
        <recommendedName>
            <fullName evidence="10">FAD-dependent cmnm(5)s(2)U34 oxidoreductase</fullName>
            <ecNumber evidence="10">1.5.-.-</ecNumber>
        </recommendedName>
    </domain>
</protein>
<dbReference type="InterPro" id="IPR023032">
    <property type="entry name" value="tRNA_MAMT_biosynth_bifunc_MnmC"/>
</dbReference>
<dbReference type="EMBL" id="PDEM01000009">
    <property type="protein sequence ID" value="PHZ85523.1"/>
    <property type="molecule type" value="Genomic_DNA"/>
</dbReference>
<evidence type="ECO:0000313" key="13">
    <source>
        <dbReference type="EMBL" id="PHZ85523.1"/>
    </source>
</evidence>
<accession>A0A2G4YT99</accession>
<comment type="catalytic activity">
    <reaction evidence="10">
        <text>5-aminomethyl-2-thiouridine(34) in tRNA + S-adenosyl-L-methionine = 5-methylaminomethyl-2-thiouridine(34) in tRNA + S-adenosyl-L-homocysteine + H(+)</text>
        <dbReference type="Rhea" id="RHEA:19569"/>
        <dbReference type="Rhea" id="RHEA-COMP:10195"/>
        <dbReference type="Rhea" id="RHEA-COMP:10197"/>
        <dbReference type="ChEBI" id="CHEBI:15378"/>
        <dbReference type="ChEBI" id="CHEBI:57856"/>
        <dbReference type="ChEBI" id="CHEBI:59789"/>
        <dbReference type="ChEBI" id="CHEBI:74454"/>
        <dbReference type="ChEBI" id="CHEBI:74455"/>
        <dbReference type="EC" id="2.1.1.61"/>
    </reaction>
</comment>
<dbReference type="InterPro" id="IPR029063">
    <property type="entry name" value="SAM-dependent_MTases_sf"/>
</dbReference>
<evidence type="ECO:0000256" key="10">
    <source>
        <dbReference type="HAMAP-Rule" id="MF_01102"/>
    </source>
</evidence>
<dbReference type="Gene3D" id="3.30.9.10">
    <property type="entry name" value="D-Amino Acid Oxidase, subunit A, domain 2"/>
    <property type="match status" value="1"/>
</dbReference>
<dbReference type="Proteomes" id="UP000229730">
    <property type="component" value="Unassembled WGS sequence"/>
</dbReference>
<dbReference type="GO" id="GO:0050660">
    <property type="term" value="F:flavin adenine dinucleotide binding"/>
    <property type="evidence" value="ECO:0007669"/>
    <property type="project" value="UniProtKB-UniRule"/>
</dbReference>
<dbReference type="SUPFAM" id="SSF51905">
    <property type="entry name" value="FAD/NAD(P)-binding domain"/>
    <property type="match status" value="1"/>
</dbReference>
<evidence type="ECO:0000256" key="4">
    <source>
        <dbReference type="ARBA" id="ARBA00022679"/>
    </source>
</evidence>
<proteinExistence type="inferred from homology"/>
<comment type="caution">
    <text evidence="13">The sequence shown here is derived from an EMBL/GenBank/DDBJ whole genome shotgun (WGS) entry which is preliminary data.</text>
</comment>
<dbReference type="PANTHER" id="PTHR13847:SF283">
    <property type="entry name" value="TRNA 5-METHYLAMINOMETHYL-2-THIOURIDINE BIOSYNTHESIS BIFUNCTIONAL PROTEIN MNMC"/>
    <property type="match status" value="1"/>
</dbReference>
<dbReference type="EC" id="2.1.1.61" evidence="10"/>
<comment type="cofactor">
    <cofactor evidence="10">
        <name>FAD</name>
        <dbReference type="ChEBI" id="CHEBI:57692"/>
    </cofactor>
</comment>
<feature type="region of interest" description="tRNA (mnm(5)s(2)U34)-methyltransferase" evidence="10">
    <location>
        <begin position="1"/>
        <end position="253"/>
    </location>
</feature>
<dbReference type="HAMAP" id="MF_01102">
    <property type="entry name" value="MnmC"/>
    <property type="match status" value="1"/>
</dbReference>
<dbReference type="Gene3D" id="3.50.50.60">
    <property type="entry name" value="FAD/NAD(P)-binding domain"/>
    <property type="match status" value="1"/>
</dbReference>
<evidence type="ECO:0000256" key="3">
    <source>
        <dbReference type="ARBA" id="ARBA00022630"/>
    </source>
</evidence>
<evidence type="ECO:0000256" key="1">
    <source>
        <dbReference type="ARBA" id="ARBA00022490"/>
    </source>
</evidence>
<evidence type="ECO:0000256" key="6">
    <source>
        <dbReference type="ARBA" id="ARBA00022694"/>
    </source>
</evidence>
<dbReference type="InterPro" id="IPR008471">
    <property type="entry name" value="MnmC-like_methylTransf"/>
</dbReference>
<dbReference type="SUPFAM" id="SSF53335">
    <property type="entry name" value="S-adenosyl-L-methionine-dependent methyltransferases"/>
    <property type="match status" value="1"/>
</dbReference>
<keyword evidence="1 10" id="KW-0963">Cytoplasm</keyword>
<dbReference type="InterPro" id="IPR017610">
    <property type="entry name" value="tRNA_S-uridine_synth_MnmC_C"/>
</dbReference>
<evidence type="ECO:0000256" key="2">
    <source>
        <dbReference type="ARBA" id="ARBA00022603"/>
    </source>
</evidence>
<dbReference type="EC" id="1.5.-.-" evidence="10"/>
<keyword evidence="7 10" id="KW-0274">FAD</keyword>
<evidence type="ECO:0000256" key="9">
    <source>
        <dbReference type="ARBA" id="ARBA00023268"/>
    </source>
</evidence>
<keyword evidence="3 10" id="KW-0285">Flavoprotein</keyword>
<dbReference type="NCBIfam" id="NF002481">
    <property type="entry name" value="PRK01747.1-2"/>
    <property type="match status" value="1"/>
</dbReference>
<feature type="region of interest" description="FAD-dependent cmnm(5)s(2)U34 oxidoreductase" evidence="10">
    <location>
        <begin position="279"/>
        <end position="657"/>
    </location>
</feature>
<dbReference type="SUPFAM" id="SSF54373">
    <property type="entry name" value="FAD-linked reductases, C-terminal domain"/>
    <property type="match status" value="1"/>
</dbReference>
<comment type="subcellular location">
    <subcellularLocation>
        <location evidence="10">Cytoplasm</location>
    </subcellularLocation>
</comment>
<dbReference type="GO" id="GO:0002097">
    <property type="term" value="P:tRNA wobble base modification"/>
    <property type="evidence" value="ECO:0007669"/>
    <property type="project" value="UniProtKB-UniRule"/>
</dbReference>
<feature type="domain" description="MnmC-like methyltransferase" evidence="12">
    <location>
        <begin position="130"/>
        <end position="250"/>
    </location>
</feature>
<evidence type="ECO:0000313" key="14">
    <source>
        <dbReference type="Proteomes" id="UP000229730"/>
    </source>
</evidence>
<dbReference type="NCBIfam" id="NF033855">
    <property type="entry name" value="tRNA_MNMC2"/>
    <property type="match status" value="1"/>
</dbReference>
<comment type="similarity">
    <text evidence="10">In the C-terminal section; belongs to the DAO family.</text>
</comment>
<keyword evidence="6 10" id="KW-0819">tRNA processing</keyword>
<gene>
    <name evidence="10" type="primary">mnmC</name>
    <name evidence="13" type="ORF">CRD36_02170</name>
</gene>
<reference evidence="13 14" key="1">
    <citation type="submission" date="2017-10" db="EMBL/GenBank/DDBJ databases">
        <title>Frigbacter circumglobatus gen. nov. sp. nov., isolated from sediment cultured in situ.</title>
        <authorList>
            <person name="Zhao Z."/>
        </authorList>
    </citation>
    <scope>NUCLEOTIDE SEQUENCE [LARGE SCALE GENOMIC DNA]</scope>
    <source>
        <strain evidence="13 14">ZYL</strain>
    </source>
</reference>
<evidence type="ECO:0000259" key="12">
    <source>
        <dbReference type="Pfam" id="PF05430"/>
    </source>
</evidence>
<dbReference type="GO" id="GO:0004808">
    <property type="term" value="F:tRNA (5-methylaminomethyl-2-thiouridylate)(34)-methyltransferase activity"/>
    <property type="evidence" value="ECO:0007669"/>
    <property type="project" value="UniProtKB-EC"/>
</dbReference>
<evidence type="ECO:0000256" key="7">
    <source>
        <dbReference type="ARBA" id="ARBA00022827"/>
    </source>
</evidence>
<comment type="similarity">
    <text evidence="10">In the N-terminal section; belongs to the methyltransferase superfamily. tRNA (mnm(5)s(2)U34)-methyltransferase family.</text>
</comment>
<dbReference type="AlphaFoldDB" id="A0A2G4YT99"/>
<dbReference type="Gene3D" id="3.40.50.150">
    <property type="entry name" value="Vaccinia Virus protein VP39"/>
    <property type="match status" value="1"/>
</dbReference>
<comment type="function">
    <text evidence="10">Catalyzes the last two steps in the biosynthesis of 5-methylaminomethyl-2-thiouridine (mnm(5)s(2)U) at the wobble position (U34) in tRNA. Catalyzes the FAD-dependent demodification of cmnm(5)s(2)U34 to nm(5)s(2)U34, followed by the transfer of a methyl group from S-adenosyl-L-methionine to nm(5)s(2)U34, to form mnm(5)s(2)U34.</text>
</comment>
<keyword evidence="5 10" id="KW-0949">S-adenosyl-L-methionine</keyword>
<name>A0A2G4YT99_9PROT</name>
<keyword evidence="14" id="KW-1185">Reference proteome</keyword>
<dbReference type="Pfam" id="PF01266">
    <property type="entry name" value="DAO"/>
    <property type="match status" value="1"/>
</dbReference>
<keyword evidence="4 10" id="KW-0808">Transferase</keyword>
<dbReference type="Pfam" id="PF05430">
    <property type="entry name" value="Methyltransf_30"/>
    <property type="match status" value="1"/>
</dbReference>
<evidence type="ECO:0000259" key="11">
    <source>
        <dbReference type="Pfam" id="PF01266"/>
    </source>
</evidence>
<keyword evidence="2 10" id="KW-0489">Methyltransferase</keyword>
<evidence type="ECO:0000256" key="8">
    <source>
        <dbReference type="ARBA" id="ARBA00023002"/>
    </source>
</evidence>
<evidence type="ECO:0000256" key="5">
    <source>
        <dbReference type="ARBA" id="ARBA00022691"/>
    </source>
</evidence>
<dbReference type="GO" id="GO:0005737">
    <property type="term" value="C:cytoplasm"/>
    <property type="evidence" value="ECO:0007669"/>
    <property type="project" value="UniProtKB-SubCell"/>
</dbReference>
<dbReference type="GO" id="GO:0032259">
    <property type="term" value="P:methylation"/>
    <property type="evidence" value="ECO:0007669"/>
    <property type="project" value="UniProtKB-KW"/>
</dbReference>
<keyword evidence="9 10" id="KW-0511">Multifunctional enzyme</keyword>
<dbReference type="GO" id="GO:0016645">
    <property type="term" value="F:oxidoreductase activity, acting on the CH-NH group of donors"/>
    <property type="evidence" value="ECO:0007669"/>
    <property type="project" value="InterPro"/>
</dbReference>
<dbReference type="InterPro" id="IPR047785">
    <property type="entry name" value="tRNA_MNMC2"/>
</dbReference>
<dbReference type="NCBIfam" id="TIGR03197">
    <property type="entry name" value="MnmC_Cterm"/>
    <property type="match status" value="1"/>
</dbReference>